<evidence type="ECO:0000313" key="6">
    <source>
        <dbReference type="Proteomes" id="UP001237595"/>
    </source>
</evidence>
<dbReference type="EMBL" id="JASAOF010000002">
    <property type="protein sequence ID" value="MDI2027802.1"/>
    <property type="molecule type" value="Genomic_DNA"/>
</dbReference>
<gene>
    <name evidence="5" type="ORF">QFW96_04240</name>
</gene>
<feature type="domain" description="Gfo/Idh/MocA-like oxidoreductase N-terminal" evidence="3">
    <location>
        <begin position="6"/>
        <end position="123"/>
    </location>
</feature>
<dbReference type="SUPFAM" id="SSF55347">
    <property type="entry name" value="Glyceraldehyde-3-phosphate dehydrogenase-like, C-terminal domain"/>
    <property type="match status" value="1"/>
</dbReference>
<protein>
    <submittedName>
        <fullName evidence="5">Gfo/Idh/MocA family oxidoreductase</fullName>
    </submittedName>
</protein>
<evidence type="ECO:0000313" key="5">
    <source>
        <dbReference type="EMBL" id="MDI2027802.1"/>
    </source>
</evidence>
<keyword evidence="6" id="KW-1185">Reference proteome</keyword>
<organism evidence="5 6">
    <name type="scientific">Saccharopolyspora ipomoeae</name>
    <dbReference type="NCBI Taxonomy" id="3042027"/>
    <lineage>
        <taxon>Bacteria</taxon>
        <taxon>Bacillati</taxon>
        <taxon>Actinomycetota</taxon>
        <taxon>Actinomycetes</taxon>
        <taxon>Pseudonocardiales</taxon>
        <taxon>Pseudonocardiaceae</taxon>
        <taxon>Saccharopolyspora</taxon>
    </lineage>
</organism>
<reference evidence="5 6" key="1">
    <citation type="submission" date="2023-04" db="EMBL/GenBank/DDBJ databases">
        <title>Draft genome sequence of Saccharopolyspora sp. TS4A08 isolated from sweet potato rhizospheric soil.</title>
        <authorList>
            <person name="Suksaard P."/>
            <person name="Duangmal K."/>
        </authorList>
    </citation>
    <scope>NUCLEOTIDE SEQUENCE [LARGE SCALE GENOMIC DNA]</scope>
    <source>
        <strain evidence="5 6">TS4A08</strain>
    </source>
</reference>
<dbReference type="InterPro" id="IPR055170">
    <property type="entry name" value="GFO_IDH_MocA-like_dom"/>
</dbReference>
<evidence type="ECO:0000256" key="2">
    <source>
        <dbReference type="ARBA" id="ARBA00023002"/>
    </source>
</evidence>
<dbReference type="Gene3D" id="3.40.50.720">
    <property type="entry name" value="NAD(P)-binding Rossmann-like Domain"/>
    <property type="match status" value="1"/>
</dbReference>
<dbReference type="Proteomes" id="UP001237595">
    <property type="component" value="Unassembled WGS sequence"/>
</dbReference>
<dbReference type="SUPFAM" id="SSF51735">
    <property type="entry name" value="NAD(P)-binding Rossmann-fold domains"/>
    <property type="match status" value="1"/>
</dbReference>
<dbReference type="InterPro" id="IPR050984">
    <property type="entry name" value="Gfo/Idh/MocA_domain"/>
</dbReference>
<dbReference type="Pfam" id="PF01408">
    <property type="entry name" value="GFO_IDH_MocA"/>
    <property type="match status" value="1"/>
</dbReference>
<dbReference type="InterPro" id="IPR000683">
    <property type="entry name" value="Gfo/Idh/MocA-like_OxRdtase_N"/>
</dbReference>
<comment type="caution">
    <text evidence="5">The sequence shown here is derived from an EMBL/GenBank/DDBJ whole genome shotgun (WGS) entry which is preliminary data.</text>
</comment>
<comment type="similarity">
    <text evidence="1">Belongs to the Gfo/Idh/MocA family.</text>
</comment>
<evidence type="ECO:0000259" key="3">
    <source>
        <dbReference type="Pfam" id="PF01408"/>
    </source>
</evidence>
<dbReference type="PANTHER" id="PTHR22604:SF105">
    <property type="entry name" value="TRANS-1,2-DIHYDROBENZENE-1,2-DIOL DEHYDROGENASE"/>
    <property type="match status" value="1"/>
</dbReference>
<sequence length="335" mass="36641">MEANRVRWGVLGCSAIAERRALPALHDTDGSEITGVASRTAARAERFAAEHGGTAMTYEQLIDSHDVDAIYLSLPNSLHFDWTKRALHAGKHVLCEKPMTVSAERTDELVALAAERGLVLRENFAFLHHPQHDVVRELVARGRLGRLRTFSSAFGIPSPKPGDIRYDPALGAGSLLDVGVYPIRAAQLMLGDGLTVAGATLRVDSETGVDMAGHALLVSENGVFADLEFGFQHSYRSRYALWGDAARLSLERAFTPPAEHRPLLRLDEQDHAEEFVLDASHQFRDSLASFAAAVRDGRSAEDERPWLRAARETARLVEAVQGVAVRVKQRGAIPS</sequence>
<accession>A0ABT6PIM8</accession>
<name>A0ABT6PIM8_9PSEU</name>
<feature type="domain" description="GFO/IDH/MocA-like oxidoreductase" evidence="4">
    <location>
        <begin position="135"/>
        <end position="248"/>
    </location>
</feature>
<dbReference type="Gene3D" id="3.30.360.10">
    <property type="entry name" value="Dihydrodipicolinate Reductase, domain 2"/>
    <property type="match status" value="1"/>
</dbReference>
<proteinExistence type="inferred from homology"/>
<dbReference type="InterPro" id="IPR036291">
    <property type="entry name" value="NAD(P)-bd_dom_sf"/>
</dbReference>
<evidence type="ECO:0000256" key="1">
    <source>
        <dbReference type="ARBA" id="ARBA00010928"/>
    </source>
</evidence>
<dbReference type="Pfam" id="PF22725">
    <property type="entry name" value="GFO_IDH_MocA_C3"/>
    <property type="match status" value="1"/>
</dbReference>
<keyword evidence="2" id="KW-0560">Oxidoreductase</keyword>
<evidence type="ECO:0000259" key="4">
    <source>
        <dbReference type="Pfam" id="PF22725"/>
    </source>
</evidence>
<dbReference type="RefSeq" id="WP_281454185.1">
    <property type="nucleotide sequence ID" value="NZ_JASAOF010000002.1"/>
</dbReference>
<dbReference type="PANTHER" id="PTHR22604">
    <property type="entry name" value="OXIDOREDUCTASES"/>
    <property type="match status" value="1"/>
</dbReference>